<evidence type="ECO:0000259" key="1">
    <source>
        <dbReference type="PROSITE" id="PS50110"/>
    </source>
</evidence>
<organism evidence="2">
    <name type="scientific">freshwater metagenome</name>
    <dbReference type="NCBI Taxonomy" id="449393"/>
    <lineage>
        <taxon>unclassified sequences</taxon>
        <taxon>metagenomes</taxon>
        <taxon>ecological metagenomes</taxon>
    </lineage>
</organism>
<reference evidence="2" key="1">
    <citation type="submission" date="2020-05" db="EMBL/GenBank/DDBJ databases">
        <authorList>
            <person name="Chiriac C."/>
            <person name="Salcher M."/>
            <person name="Ghai R."/>
            <person name="Kavagutti S V."/>
        </authorList>
    </citation>
    <scope>NUCLEOTIDE SEQUENCE</scope>
</reference>
<evidence type="ECO:0000313" key="2">
    <source>
        <dbReference type="EMBL" id="CAB4825901.1"/>
    </source>
</evidence>
<dbReference type="SUPFAM" id="SSF52172">
    <property type="entry name" value="CheY-like"/>
    <property type="match status" value="1"/>
</dbReference>
<accession>A0A6J6ZZB1</accession>
<dbReference type="InterPro" id="IPR011006">
    <property type="entry name" value="CheY-like_superfamily"/>
</dbReference>
<protein>
    <submittedName>
        <fullName evidence="2">Unannotated protein</fullName>
    </submittedName>
</protein>
<sequence>MLTSFLVHILVATDADHVVSSVTDALSGPNTSFTICREGRLISDLVAERTPDLVVLDLQIGSKGGMAVTMDLRLDESSGALPTVKVLMLLDRQADVHLARRSAADAYLVKPFTPLALKKAVRDVLNPPVAESIEEEAPVAG</sequence>
<dbReference type="GO" id="GO:0000160">
    <property type="term" value="P:phosphorelay signal transduction system"/>
    <property type="evidence" value="ECO:0007669"/>
    <property type="project" value="InterPro"/>
</dbReference>
<gene>
    <name evidence="2" type="ORF">UFOPK3099_01682</name>
</gene>
<name>A0A6J6ZZB1_9ZZZZ</name>
<feature type="domain" description="Response regulatory" evidence="1">
    <location>
        <begin position="8"/>
        <end position="125"/>
    </location>
</feature>
<dbReference type="PROSITE" id="PS50110">
    <property type="entry name" value="RESPONSE_REGULATORY"/>
    <property type="match status" value="1"/>
</dbReference>
<dbReference type="AlphaFoldDB" id="A0A6J6ZZB1"/>
<dbReference type="Gene3D" id="3.40.50.2300">
    <property type="match status" value="1"/>
</dbReference>
<proteinExistence type="predicted"/>
<dbReference type="EMBL" id="CAFAAV010000133">
    <property type="protein sequence ID" value="CAB4825901.1"/>
    <property type="molecule type" value="Genomic_DNA"/>
</dbReference>
<dbReference type="SMART" id="SM00448">
    <property type="entry name" value="REC"/>
    <property type="match status" value="1"/>
</dbReference>
<dbReference type="Pfam" id="PF00072">
    <property type="entry name" value="Response_reg"/>
    <property type="match status" value="1"/>
</dbReference>
<dbReference type="InterPro" id="IPR001789">
    <property type="entry name" value="Sig_transdc_resp-reg_receiver"/>
</dbReference>